<sequence length="331" mass="37175">MVDSVATPAKPSTSSSVTASDNVHKHDWRKSIALKASTEYDSDLGFFVNRVSARVFDGLAKFKASFERGPKGEVGAPLFGFSSKYLSVLYDAEDQNAQVTVSKSWRNVGVKYVRDIKAEQGDLTLTANAFNDKYRAELRLDVPPTDGMPRGSVSFPFGEFKVFRVTGEDEEGEEFSQMQTSGFLAGSAFGGRVVADYKNDELQLRYAYKDDEMTLTPSVTLPFPYTDNPSLSPSVQFKRQFDEANKLSYLYNFSSTDWSAVYKHKPNDTFKLKLGYDSNVRLLWGSTWVGKEDAGAKQAPRKCRLQIMVQVPQDNVKSSVVLFRIKKRWDL</sequence>
<dbReference type="PANTHER" id="PTHR35484:SF2">
    <property type="entry name" value="OUTER ENVELOPE PORE PROTEIN 37, CHLOROPLASTIC"/>
    <property type="match status" value="1"/>
</dbReference>
<protein>
    <recommendedName>
        <fullName evidence="4">Outer envelope pore protein 37, chloroplastic</fullName>
    </recommendedName>
</protein>
<evidence type="ECO:0000256" key="1">
    <source>
        <dbReference type="SAM" id="MobiDB-lite"/>
    </source>
</evidence>
<comment type="caution">
    <text evidence="2">The sequence shown here is derived from an EMBL/GenBank/DDBJ whole genome shotgun (WGS) entry which is preliminary data.</text>
</comment>
<accession>A0ABD3H6P4</accession>
<keyword evidence="3" id="KW-1185">Reference proteome</keyword>
<evidence type="ECO:0000313" key="2">
    <source>
        <dbReference type="EMBL" id="KAL3685054.1"/>
    </source>
</evidence>
<dbReference type="PANTHER" id="PTHR35484">
    <property type="entry name" value="OUTER ENVELOPE PORE PROTEIN 37, CHLOROPLASTIC"/>
    <property type="match status" value="1"/>
</dbReference>
<evidence type="ECO:0000313" key="3">
    <source>
        <dbReference type="Proteomes" id="UP001633002"/>
    </source>
</evidence>
<proteinExistence type="predicted"/>
<organism evidence="2 3">
    <name type="scientific">Riccia sorocarpa</name>
    <dbReference type="NCBI Taxonomy" id="122646"/>
    <lineage>
        <taxon>Eukaryota</taxon>
        <taxon>Viridiplantae</taxon>
        <taxon>Streptophyta</taxon>
        <taxon>Embryophyta</taxon>
        <taxon>Marchantiophyta</taxon>
        <taxon>Marchantiopsida</taxon>
        <taxon>Marchantiidae</taxon>
        <taxon>Marchantiales</taxon>
        <taxon>Ricciaceae</taxon>
        <taxon>Riccia</taxon>
    </lineage>
</organism>
<feature type="region of interest" description="Disordered" evidence="1">
    <location>
        <begin position="1"/>
        <end position="20"/>
    </location>
</feature>
<reference evidence="2 3" key="1">
    <citation type="submission" date="2024-09" db="EMBL/GenBank/DDBJ databases">
        <title>Chromosome-scale assembly of Riccia sorocarpa.</title>
        <authorList>
            <person name="Paukszto L."/>
        </authorList>
    </citation>
    <scope>NUCLEOTIDE SEQUENCE [LARGE SCALE GENOMIC DNA]</scope>
    <source>
        <strain evidence="2">LP-2024</strain>
        <tissue evidence="2">Aerial parts of the thallus</tissue>
    </source>
</reference>
<dbReference type="EMBL" id="JBJQOH010000006">
    <property type="protein sequence ID" value="KAL3685054.1"/>
    <property type="molecule type" value="Genomic_DNA"/>
</dbReference>
<evidence type="ECO:0008006" key="4">
    <source>
        <dbReference type="Google" id="ProtNLM"/>
    </source>
</evidence>
<dbReference type="Proteomes" id="UP001633002">
    <property type="component" value="Unassembled WGS sequence"/>
</dbReference>
<gene>
    <name evidence="2" type="ORF">R1sor_003076</name>
</gene>
<name>A0ABD3H6P4_9MARC</name>
<feature type="compositionally biased region" description="Polar residues" evidence="1">
    <location>
        <begin position="10"/>
        <end position="20"/>
    </location>
</feature>
<dbReference type="InterPro" id="IPR038951">
    <property type="entry name" value="OEP37-like"/>
</dbReference>
<dbReference type="AlphaFoldDB" id="A0ABD3H6P4"/>